<comment type="caution">
    <text evidence="1">The sequence shown here is derived from an EMBL/GenBank/DDBJ whole genome shotgun (WGS) entry which is preliminary data.</text>
</comment>
<dbReference type="EMBL" id="BART01018948">
    <property type="protein sequence ID" value="GAG79985.1"/>
    <property type="molecule type" value="Genomic_DNA"/>
</dbReference>
<evidence type="ECO:0000313" key="1">
    <source>
        <dbReference type="EMBL" id="GAG79985.1"/>
    </source>
</evidence>
<sequence length="36" mass="3899">IKTDTEIMSDMTSMAILEIPDSNATIGAYPIMIVIV</sequence>
<protein>
    <submittedName>
        <fullName evidence="1">Uncharacterized protein</fullName>
    </submittedName>
</protein>
<feature type="non-terminal residue" evidence="1">
    <location>
        <position position="1"/>
    </location>
</feature>
<reference evidence="1" key="1">
    <citation type="journal article" date="2014" name="Front. Microbiol.">
        <title>High frequency of phylogenetically diverse reductive dehalogenase-homologous genes in deep subseafloor sedimentary metagenomes.</title>
        <authorList>
            <person name="Kawai M."/>
            <person name="Futagami T."/>
            <person name="Toyoda A."/>
            <person name="Takaki Y."/>
            <person name="Nishi S."/>
            <person name="Hori S."/>
            <person name="Arai W."/>
            <person name="Tsubouchi T."/>
            <person name="Morono Y."/>
            <person name="Uchiyama I."/>
            <person name="Ito T."/>
            <person name="Fujiyama A."/>
            <person name="Inagaki F."/>
            <person name="Takami H."/>
        </authorList>
    </citation>
    <scope>NUCLEOTIDE SEQUENCE</scope>
    <source>
        <strain evidence="1">Expedition CK06-06</strain>
    </source>
</reference>
<proteinExistence type="predicted"/>
<organism evidence="1">
    <name type="scientific">marine sediment metagenome</name>
    <dbReference type="NCBI Taxonomy" id="412755"/>
    <lineage>
        <taxon>unclassified sequences</taxon>
        <taxon>metagenomes</taxon>
        <taxon>ecological metagenomes</taxon>
    </lineage>
</organism>
<name>X1AC54_9ZZZZ</name>
<gene>
    <name evidence="1" type="ORF">S01H4_35601</name>
</gene>
<accession>X1AC54</accession>
<dbReference type="AlphaFoldDB" id="X1AC54"/>